<dbReference type="STRING" id="3775.A0A1Q3CMX8"/>
<proteinExistence type="predicted"/>
<evidence type="ECO:0000313" key="11">
    <source>
        <dbReference type="EMBL" id="GAV81606.1"/>
    </source>
</evidence>
<dbReference type="FunFam" id="1.10.10.10:FF:000020">
    <property type="entry name" value="SWI/SNF complex subunit SMARCC2 isoform c"/>
    <property type="match status" value="1"/>
</dbReference>
<sequence>MESSDPNPKPAEPELDLYTIPIYSSWFCWDDIHETERVCLKEFFDLSSISRTPKIYKEYRDFMINKYREDPSRRLTFTEVRKSLVGDVTLLHKVFLFLESWGLINFGANGEGLEEGEEVGLKVRVEDGPPTGVRVVAMPNLMKPISVPGGEREVAADSGFKLPPLASYSDVFGDLGSGKGFVCGSCGEGCDSKYYEYTKGIFIICIKCFKNGNYGENRSRDDFKLNDGIGSGGAVWTESETLLLLESVLKHGDDWELVSQNVQTKTKLDCILKLIELPFGEFLMRSAHDKGNSSGATVNMNSIGQELFASSENQETVKTEDQIHEQTNGSEQNGSQDPPSKRKCTASLSDGSSSLMKQVARISTMVGPHVTAAAAEAAVTALCDESSCPREIFDGEEDYETYGLQSPALFHETDRVDQVDDSEMKERRAQSESQEMFPEKNNIPLTLRIRAAIATALGAAGAHAKVLADHEDREIEHLVAIIIETQMKKLQCKIKNIEDLELIMEKEYAIMEELKEHLIAERLDVLQRAFNGGLSKWRDNTPVKSQSDGVF</sequence>
<evidence type="ECO:0000256" key="5">
    <source>
        <dbReference type="ARBA" id="ARBA00023242"/>
    </source>
</evidence>
<dbReference type="GO" id="GO:0005634">
    <property type="term" value="C:nucleus"/>
    <property type="evidence" value="ECO:0007669"/>
    <property type="project" value="UniProtKB-ARBA"/>
</dbReference>
<dbReference type="CDD" id="cd00167">
    <property type="entry name" value="SANT"/>
    <property type="match status" value="1"/>
</dbReference>
<dbReference type="InParanoid" id="A0A1Q3CMX8"/>
<keyword evidence="12" id="KW-1185">Reference proteome</keyword>
<feature type="coiled-coil region" evidence="6">
    <location>
        <begin position="480"/>
        <end position="517"/>
    </location>
</feature>
<dbReference type="InterPro" id="IPR009057">
    <property type="entry name" value="Homeodomain-like_sf"/>
</dbReference>
<evidence type="ECO:0000256" key="6">
    <source>
        <dbReference type="SAM" id="Coils"/>
    </source>
</evidence>
<keyword evidence="5" id="KW-0539">Nucleus</keyword>
<gene>
    <name evidence="11" type="ORF">CFOL_v3_25060</name>
</gene>
<dbReference type="SMART" id="SM00717">
    <property type="entry name" value="SANT"/>
    <property type="match status" value="1"/>
</dbReference>
<dbReference type="Pfam" id="PF00249">
    <property type="entry name" value="Myb_DNA-binding"/>
    <property type="match status" value="1"/>
</dbReference>
<dbReference type="Pfam" id="PF04433">
    <property type="entry name" value="SWIRM"/>
    <property type="match status" value="1"/>
</dbReference>
<dbReference type="PROSITE" id="PS50090">
    <property type="entry name" value="MYB_LIKE"/>
    <property type="match status" value="1"/>
</dbReference>
<dbReference type="InterPro" id="IPR001005">
    <property type="entry name" value="SANT/Myb"/>
</dbReference>
<feature type="domain" description="Myb-like" evidence="8">
    <location>
        <begin position="236"/>
        <end position="270"/>
    </location>
</feature>
<accession>A0A1Q3CMX8</accession>
<dbReference type="PROSITE" id="PS50934">
    <property type="entry name" value="SWIRM"/>
    <property type="match status" value="1"/>
</dbReference>
<dbReference type="InterPro" id="IPR007526">
    <property type="entry name" value="SWIRM"/>
</dbReference>
<comment type="caution">
    <text evidence="11">The sequence shown here is derived from an EMBL/GenBank/DDBJ whole genome shotgun (WGS) entry which is preliminary data.</text>
</comment>
<evidence type="ECO:0000259" key="10">
    <source>
        <dbReference type="PROSITE" id="PS51293"/>
    </source>
</evidence>
<evidence type="ECO:0000313" key="12">
    <source>
        <dbReference type="Proteomes" id="UP000187406"/>
    </source>
</evidence>
<dbReference type="Proteomes" id="UP000187406">
    <property type="component" value="Unassembled WGS sequence"/>
</dbReference>
<feature type="region of interest" description="Disordered" evidence="7">
    <location>
        <begin position="311"/>
        <end position="350"/>
    </location>
</feature>
<dbReference type="SUPFAM" id="SSF46689">
    <property type="entry name" value="Homeodomain-like"/>
    <property type="match status" value="2"/>
</dbReference>
<evidence type="ECO:0000256" key="4">
    <source>
        <dbReference type="ARBA" id="ARBA00023163"/>
    </source>
</evidence>
<feature type="compositionally biased region" description="Basic and acidic residues" evidence="7">
    <location>
        <begin position="315"/>
        <end position="324"/>
    </location>
</feature>
<dbReference type="PANTHER" id="PTHR12802">
    <property type="entry name" value="SWI/SNF COMPLEX-RELATED"/>
    <property type="match status" value="1"/>
</dbReference>
<keyword evidence="2" id="KW-0805">Transcription regulation</keyword>
<evidence type="ECO:0000256" key="7">
    <source>
        <dbReference type="SAM" id="MobiDB-lite"/>
    </source>
</evidence>
<organism evidence="11 12">
    <name type="scientific">Cephalotus follicularis</name>
    <name type="common">Albany pitcher plant</name>
    <dbReference type="NCBI Taxonomy" id="3775"/>
    <lineage>
        <taxon>Eukaryota</taxon>
        <taxon>Viridiplantae</taxon>
        <taxon>Streptophyta</taxon>
        <taxon>Embryophyta</taxon>
        <taxon>Tracheophyta</taxon>
        <taxon>Spermatophyta</taxon>
        <taxon>Magnoliopsida</taxon>
        <taxon>eudicotyledons</taxon>
        <taxon>Gunneridae</taxon>
        <taxon>Pentapetalae</taxon>
        <taxon>rosids</taxon>
        <taxon>fabids</taxon>
        <taxon>Oxalidales</taxon>
        <taxon>Cephalotaceae</taxon>
        <taxon>Cephalotus</taxon>
    </lineage>
</organism>
<feature type="domain" description="SANT" evidence="10">
    <location>
        <begin position="231"/>
        <end position="282"/>
    </location>
</feature>
<dbReference type="FunCoup" id="A0A1Q3CMX8">
    <property type="interactions" value="396"/>
</dbReference>
<dbReference type="PANTHER" id="PTHR12802:SF140">
    <property type="entry name" value="SWI_SNF COMPLEX SUBUNIT SWI3A"/>
    <property type="match status" value="1"/>
</dbReference>
<evidence type="ECO:0000256" key="1">
    <source>
        <dbReference type="ARBA" id="ARBA00022473"/>
    </source>
</evidence>
<dbReference type="InterPro" id="IPR032451">
    <property type="entry name" value="SMARCC_C"/>
</dbReference>
<keyword evidence="6" id="KW-0175">Coiled coil</keyword>
<dbReference type="Gene3D" id="1.10.10.10">
    <property type="entry name" value="Winged helix-like DNA-binding domain superfamily/Winged helix DNA-binding domain"/>
    <property type="match status" value="1"/>
</dbReference>
<protein>
    <submittedName>
        <fullName evidence="11">Myb_DNA-binding domain-containing protein/SWIRM domain-containing protein</fullName>
    </submittedName>
</protein>
<evidence type="ECO:0000256" key="3">
    <source>
        <dbReference type="ARBA" id="ARBA00023125"/>
    </source>
</evidence>
<evidence type="ECO:0000259" key="9">
    <source>
        <dbReference type="PROSITE" id="PS50934"/>
    </source>
</evidence>
<feature type="domain" description="SWIRM" evidence="9">
    <location>
        <begin position="18"/>
        <end position="115"/>
    </location>
</feature>
<evidence type="ECO:0000259" key="8">
    <source>
        <dbReference type="PROSITE" id="PS50090"/>
    </source>
</evidence>
<dbReference type="Gene3D" id="1.10.10.60">
    <property type="entry name" value="Homeodomain-like"/>
    <property type="match status" value="1"/>
</dbReference>
<name>A0A1Q3CMX8_CEPFO</name>
<feature type="compositionally biased region" description="Polar residues" evidence="7">
    <location>
        <begin position="325"/>
        <end position="338"/>
    </location>
</feature>
<dbReference type="AlphaFoldDB" id="A0A1Q3CMX8"/>
<dbReference type="GO" id="GO:0003677">
    <property type="term" value="F:DNA binding"/>
    <property type="evidence" value="ECO:0007669"/>
    <property type="project" value="UniProtKB-KW"/>
</dbReference>
<keyword evidence="1" id="KW-0217">Developmental protein</keyword>
<dbReference type="InterPro" id="IPR036388">
    <property type="entry name" value="WH-like_DNA-bd_sf"/>
</dbReference>
<dbReference type="EMBL" id="BDDD01002445">
    <property type="protein sequence ID" value="GAV81606.1"/>
    <property type="molecule type" value="Genomic_DNA"/>
</dbReference>
<dbReference type="OrthoDB" id="118550at2759"/>
<keyword evidence="3 11" id="KW-0238">DNA-binding</keyword>
<dbReference type="InterPro" id="IPR017884">
    <property type="entry name" value="SANT_dom"/>
</dbReference>
<dbReference type="Pfam" id="PF16495">
    <property type="entry name" value="SWIRM-assoc_1"/>
    <property type="match status" value="1"/>
</dbReference>
<dbReference type="PROSITE" id="PS51293">
    <property type="entry name" value="SANT"/>
    <property type="match status" value="1"/>
</dbReference>
<keyword evidence="4" id="KW-0804">Transcription</keyword>
<evidence type="ECO:0000256" key="2">
    <source>
        <dbReference type="ARBA" id="ARBA00023015"/>
    </source>
</evidence>
<reference evidence="12" key="1">
    <citation type="submission" date="2016-04" db="EMBL/GenBank/DDBJ databases">
        <title>Cephalotus genome sequencing.</title>
        <authorList>
            <person name="Fukushima K."/>
            <person name="Hasebe M."/>
            <person name="Fang X."/>
        </authorList>
    </citation>
    <scope>NUCLEOTIDE SEQUENCE [LARGE SCALE GENOMIC DNA]</scope>
    <source>
        <strain evidence="12">cv. St1</strain>
    </source>
</reference>